<dbReference type="EMBL" id="CCBN010000014">
    <property type="protein sequence ID" value="CDO56208.1"/>
    <property type="molecule type" value="Genomic_DNA"/>
</dbReference>
<dbReference type="OrthoDB" id="7457040at2759"/>
<evidence type="ECO:0000259" key="3">
    <source>
        <dbReference type="Pfam" id="PF00561"/>
    </source>
</evidence>
<evidence type="ECO:0000313" key="4">
    <source>
        <dbReference type="EMBL" id="CDO56208.1"/>
    </source>
</evidence>
<evidence type="ECO:0000256" key="1">
    <source>
        <dbReference type="ARBA" id="ARBA00038097"/>
    </source>
</evidence>
<dbReference type="GO" id="GO:0005743">
    <property type="term" value="C:mitochondrial inner membrane"/>
    <property type="evidence" value="ECO:0007669"/>
    <property type="project" value="TreeGrafter"/>
</dbReference>
<evidence type="ECO:0000256" key="2">
    <source>
        <dbReference type="SAM" id="MobiDB-lite"/>
    </source>
</evidence>
<dbReference type="InterPro" id="IPR000073">
    <property type="entry name" value="AB_hydrolase_1"/>
</dbReference>
<dbReference type="GO" id="GO:0035965">
    <property type="term" value="P:cardiolipin acyl-chain remodeling"/>
    <property type="evidence" value="ECO:0007669"/>
    <property type="project" value="TreeGrafter"/>
</dbReference>
<dbReference type="AlphaFoldDB" id="A0A0J9XFU7"/>
<keyword evidence="5" id="KW-1185">Reference proteome</keyword>
<gene>
    <name evidence="4" type="ORF">BN980_GECA14s01022g</name>
</gene>
<protein>
    <submittedName>
        <fullName evidence="4">Similar to Saccharomyces cerevisiae YGR110W CLD1 Mitochondrial cardiolipin-specific phospholipase</fullName>
    </submittedName>
</protein>
<dbReference type="Pfam" id="PF00561">
    <property type="entry name" value="Abhydrolase_1"/>
    <property type="match status" value="1"/>
</dbReference>
<accession>A0A0J9XFU7</accession>
<sequence>MTSTVTPTTSAAESTTRTKQERPSLTYKEAFRQYLYGPSQQESEQMVLNQTQLVSNPAHFDNHFRTSINDVPITVAKEYVHTNQPLHLHEFAIEQASPALTQNASDNGNVLVMMHGYGAGLGFFYKNFDGLSAGLRDWNIYALDWLGYGLSSRPKFTIQTAKMSETRQAGSATTDTNSETIIKAVEETENWFVESLEAWRQAKNIKTFTLMGHSMGGYLAAAYAFKYPENVNKLIMVSPAGVETGYTPDLDESSFLSLFRKDSQVEEIKEKGPELQEELGPNLNAYDESKYQEPARRNVGKLFTYLWNKHISPFALVRNSSFFGPKLVSNWSYWRFGRFPEAEREAMHMYSYRTFGARPSGEYAITRILAPGALARMPLLTRVQDKLKCPSVWIYGDNDWMHAPSGFEAANIMNRIGRRDLFAEFHVVPKAGHHVYLDNVGKFNNVVLNFIKRKV</sequence>
<name>A0A0J9XFU7_GEOCN</name>
<dbReference type="PANTHER" id="PTHR42886">
    <property type="entry name" value="RE40534P-RELATED"/>
    <property type="match status" value="1"/>
</dbReference>
<proteinExistence type="inferred from homology"/>
<dbReference type="GO" id="GO:0004623">
    <property type="term" value="F:phospholipase A2 activity"/>
    <property type="evidence" value="ECO:0007669"/>
    <property type="project" value="TreeGrafter"/>
</dbReference>
<dbReference type="GO" id="GO:0042171">
    <property type="term" value="F:lysophosphatidic acid acyltransferase activity"/>
    <property type="evidence" value="ECO:0007669"/>
    <property type="project" value="TreeGrafter"/>
</dbReference>
<dbReference type="SUPFAM" id="SSF53474">
    <property type="entry name" value="alpha/beta-Hydrolases"/>
    <property type="match status" value="1"/>
</dbReference>
<dbReference type="PANTHER" id="PTHR42886:SF29">
    <property type="entry name" value="PUMMELIG, ISOFORM A"/>
    <property type="match status" value="1"/>
</dbReference>
<comment type="similarity">
    <text evidence="1">Belongs to the peptidase S33 family. ABHD4/ABHD5 subfamily.</text>
</comment>
<dbReference type="GO" id="GO:0006654">
    <property type="term" value="P:phosphatidic acid biosynthetic process"/>
    <property type="evidence" value="ECO:0007669"/>
    <property type="project" value="TreeGrafter"/>
</dbReference>
<feature type="compositionally biased region" description="Polar residues" evidence="2">
    <location>
        <begin position="1"/>
        <end position="15"/>
    </location>
</feature>
<dbReference type="STRING" id="1173061.A0A0J9XFU7"/>
<reference evidence="4" key="1">
    <citation type="submission" date="2014-03" db="EMBL/GenBank/DDBJ databases">
        <authorList>
            <person name="Casaregola S."/>
        </authorList>
    </citation>
    <scope>NUCLEOTIDE SEQUENCE [LARGE SCALE GENOMIC DNA]</scope>
    <source>
        <strain evidence="4">CLIB 918</strain>
    </source>
</reference>
<feature type="region of interest" description="Disordered" evidence="2">
    <location>
        <begin position="1"/>
        <end position="23"/>
    </location>
</feature>
<dbReference type="Gene3D" id="3.40.50.1820">
    <property type="entry name" value="alpha/beta hydrolase"/>
    <property type="match status" value="1"/>
</dbReference>
<dbReference type="GO" id="GO:0055088">
    <property type="term" value="P:lipid homeostasis"/>
    <property type="evidence" value="ECO:0007669"/>
    <property type="project" value="TreeGrafter"/>
</dbReference>
<feature type="domain" description="AB hydrolase-1" evidence="3">
    <location>
        <begin position="109"/>
        <end position="439"/>
    </location>
</feature>
<comment type="caution">
    <text evidence="4">The sequence shown here is derived from an EMBL/GenBank/DDBJ whole genome shotgun (WGS) entry which is preliminary data.</text>
</comment>
<dbReference type="Proteomes" id="UP000242525">
    <property type="component" value="Unassembled WGS sequence"/>
</dbReference>
<organism evidence="4 5">
    <name type="scientific">Geotrichum candidum</name>
    <name type="common">Oospora lactis</name>
    <name type="synonym">Dipodascus geotrichum</name>
    <dbReference type="NCBI Taxonomy" id="1173061"/>
    <lineage>
        <taxon>Eukaryota</taxon>
        <taxon>Fungi</taxon>
        <taxon>Dikarya</taxon>
        <taxon>Ascomycota</taxon>
        <taxon>Saccharomycotina</taxon>
        <taxon>Dipodascomycetes</taxon>
        <taxon>Dipodascales</taxon>
        <taxon>Dipodascaceae</taxon>
        <taxon>Geotrichum</taxon>
    </lineage>
</organism>
<evidence type="ECO:0000313" key="5">
    <source>
        <dbReference type="Proteomes" id="UP000242525"/>
    </source>
</evidence>
<dbReference type="InterPro" id="IPR029058">
    <property type="entry name" value="AB_hydrolase_fold"/>
</dbReference>